<feature type="compositionally biased region" description="Basic and acidic residues" evidence="1">
    <location>
        <begin position="525"/>
        <end position="544"/>
    </location>
</feature>
<accession>A0A317U2P0</accession>
<dbReference type="EMBL" id="RZGX01000003">
    <property type="protein sequence ID" value="RUR25498.1"/>
    <property type="molecule type" value="Genomic_DNA"/>
</dbReference>
<feature type="compositionally biased region" description="Acidic residues" evidence="1">
    <location>
        <begin position="484"/>
        <end position="495"/>
    </location>
</feature>
<reference evidence="3 5" key="2">
    <citation type="submission" date="2018-12" db="EMBL/GenBank/DDBJ databases">
        <title>Legionella sp,whole genome shotgun sequence.</title>
        <authorList>
            <person name="Wu H."/>
        </authorList>
    </citation>
    <scope>NUCLEOTIDE SEQUENCE [LARGE SCALE GENOMIC DNA]</scope>
    <source>
        <strain evidence="5">km489</strain>
        <strain evidence="3">Km489</strain>
    </source>
</reference>
<dbReference type="EMBL" id="QHJG01000021">
    <property type="protein sequence ID" value="PWY55077.1"/>
    <property type="molecule type" value="Genomic_DNA"/>
</dbReference>
<keyword evidence="5" id="KW-1185">Reference proteome</keyword>
<dbReference type="RefSeq" id="WP_110143070.1">
    <property type="nucleotide sequence ID" value="NZ_QHJG01000021.1"/>
</dbReference>
<organism evidence="2 4">
    <name type="scientific">Legionella qingyii</name>
    <dbReference type="NCBI Taxonomy" id="2184757"/>
    <lineage>
        <taxon>Bacteria</taxon>
        <taxon>Pseudomonadati</taxon>
        <taxon>Pseudomonadota</taxon>
        <taxon>Gammaproteobacteria</taxon>
        <taxon>Legionellales</taxon>
        <taxon>Legionellaceae</taxon>
        <taxon>Legionella</taxon>
    </lineage>
</organism>
<dbReference type="Proteomes" id="UP000247152">
    <property type="component" value="Unassembled WGS sequence"/>
</dbReference>
<name>A0A317U2P0_9GAMM</name>
<dbReference type="OrthoDB" id="5653025at2"/>
<dbReference type="Proteomes" id="UP000287374">
    <property type="component" value="Unassembled WGS sequence"/>
</dbReference>
<evidence type="ECO:0000313" key="3">
    <source>
        <dbReference type="EMBL" id="RUR25498.1"/>
    </source>
</evidence>
<evidence type="ECO:0000313" key="2">
    <source>
        <dbReference type="EMBL" id="PWY55077.1"/>
    </source>
</evidence>
<evidence type="ECO:0000313" key="4">
    <source>
        <dbReference type="Proteomes" id="UP000247152"/>
    </source>
</evidence>
<sequence length="611" mass="69162">MKIRYLSFDFDGCLFNPSYAQAEHFEFTKHLGDAVLVHNRRFLEQIKRENAAFDNVVALIGSNRQSYETDQLNMGPQKAFKGSCCPAIKTVCADLNITFDPFLLADVTGNLPFGTSYNLIMQEIEAGNFMQDTTQYEHATCPGEEYKVSLLFAQMQKAAADHPNEEIIFDFFDDRYEILMGRAKEFFTKYPHMIPKNVTLRMNRYAGDDVTLMASIEGTGEPYSNYPEHVNNMLNDLWAHDEIANSLKPISNEQHTDIVLENNYKFEEQVKALETAIQTGEYIALNLAAREIDHIVEYTEAVDTNEELSTEKELESSNNLSPLSYFTDNSSGEPRAKLAFAKKNHSHNEINRWFQGYQQPEYIEDGDRIILFINVHPDSPYKDPSLFEAIEILRQQHIELSDNAIETLQQEFNSVLPVLEQAKSIAMTYDVDFKQFLDGYTNAFSDMPVDYLVKYKNHELVENDGREKEANIGNLNFSDRSDESSDEESALELVEDDSREKELDASTDDFSDSDSSVDASDEESDLKPFEDNSPEKEVEVDVDKQTLATETPAIHARSEAEPTNQQGNPAGNPGRNQYAFHKPAAAPRTNRAPIALPEDKLCSGSSSCLIS</sequence>
<comment type="caution">
    <text evidence="2">The sequence shown here is derived from an EMBL/GenBank/DDBJ whole genome shotgun (WGS) entry which is preliminary data.</text>
</comment>
<protein>
    <recommendedName>
        <fullName evidence="6">Dot/Icm T4SS effector</fullName>
    </recommendedName>
</protein>
<reference evidence="2 4" key="1">
    <citation type="submission" date="2018-05" db="EMBL/GenBank/DDBJ databases">
        <title>Legionella qingyii sp.nov., whole genome shotgun sequence.</title>
        <authorList>
            <person name="Wu H."/>
            <person name="Zhu Q."/>
            <person name="Hu C."/>
        </authorList>
    </citation>
    <scope>NUCLEOTIDE SEQUENCE [LARGE SCALE GENOMIC DNA]</scope>
    <source>
        <strain evidence="2 4">HEB18</strain>
    </source>
</reference>
<feature type="region of interest" description="Disordered" evidence="1">
    <location>
        <begin position="471"/>
        <end position="593"/>
    </location>
</feature>
<evidence type="ECO:0000313" key="5">
    <source>
        <dbReference type="Proteomes" id="UP000287374"/>
    </source>
</evidence>
<evidence type="ECO:0008006" key="6">
    <source>
        <dbReference type="Google" id="ProtNLM"/>
    </source>
</evidence>
<evidence type="ECO:0000256" key="1">
    <source>
        <dbReference type="SAM" id="MobiDB-lite"/>
    </source>
</evidence>
<proteinExistence type="predicted"/>
<dbReference type="AlphaFoldDB" id="A0A317U2P0"/>
<gene>
    <name evidence="2" type="ORF">DGG96_12895</name>
    <name evidence="3" type="ORF">ELY20_03315</name>
</gene>